<dbReference type="FunCoup" id="G4T7X0">
    <property type="interactions" value="47"/>
</dbReference>
<evidence type="ECO:0000256" key="1">
    <source>
        <dbReference type="SAM" id="MobiDB-lite"/>
    </source>
</evidence>
<reference evidence="3 4" key="1">
    <citation type="journal article" date="2011" name="PLoS Pathog.">
        <title>Endophytic Life Strategies Decoded by Genome and Transcriptome Analyses of the Mutualistic Root Symbiont Piriformospora indica.</title>
        <authorList>
            <person name="Zuccaro A."/>
            <person name="Lahrmann U."/>
            <person name="Guldener U."/>
            <person name="Langen G."/>
            <person name="Pfiffi S."/>
            <person name="Biedenkopf D."/>
            <person name="Wong P."/>
            <person name="Samans B."/>
            <person name="Grimm C."/>
            <person name="Basiewicz M."/>
            <person name="Murat C."/>
            <person name="Martin F."/>
            <person name="Kogel K.H."/>
        </authorList>
    </citation>
    <scope>NUCLEOTIDE SEQUENCE [LARGE SCALE GENOMIC DNA]</scope>
    <source>
        <strain evidence="3 4">DSM 11827</strain>
    </source>
</reference>
<feature type="transmembrane region" description="Helical" evidence="2">
    <location>
        <begin position="384"/>
        <end position="404"/>
    </location>
</feature>
<proteinExistence type="predicted"/>
<keyword evidence="4" id="KW-1185">Reference proteome</keyword>
<keyword evidence="2" id="KW-0472">Membrane</keyword>
<evidence type="ECO:0000313" key="3">
    <source>
        <dbReference type="EMBL" id="CCA67400.1"/>
    </source>
</evidence>
<dbReference type="GO" id="GO:0006654">
    <property type="term" value="P:phosphatidic acid biosynthetic process"/>
    <property type="evidence" value="ECO:0007669"/>
    <property type="project" value="TreeGrafter"/>
</dbReference>
<dbReference type="InterPro" id="IPR037997">
    <property type="entry name" value="Dgk1-like"/>
</dbReference>
<comment type="caution">
    <text evidence="3">The sequence shown here is derived from an EMBL/GenBank/DDBJ whole genome shotgun (WGS) entry which is preliminary data.</text>
</comment>
<dbReference type="PANTHER" id="PTHR31303:SF1">
    <property type="entry name" value="CTP-DEPENDENT DIACYLGLYCEROL KINASE 1"/>
    <property type="match status" value="1"/>
</dbReference>
<protein>
    <submittedName>
        <fullName evidence="3">Related to HSD1-ER membrane protein</fullName>
    </submittedName>
</protein>
<keyword evidence="2" id="KW-0812">Transmembrane</keyword>
<name>G4T7X0_SERID</name>
<dbReference type="STRING" id="1109443.G4T7X0"/>
<feature type="transmembrane region" description="Helical" evidence="2">
    <location>
        <begin position="206"/>
        <end position="223"/>
    </location>
</feature>
<organism evidence="3 4">
    <name type="scientific">Serendipita indica (strain DSM 11827)</name>
    <name type="common">Root endophyte fungus</name>
    <name type="synonym">Piriformospora indica</name>
    <dbReference type="NCBI Taxonomy" id="1109443"/>
    <lineage>
        <taxon>Eukaryota</taxon>
        <taxon>Fungi</taxon>
        <taxon>Dikarya</taxon>
        <taxon>Basidiomycota</taxon>
        <taxon>Agaricomycotina</taxon>
        <taxon>Agaricomycetes</taxon>
        <taxon>Sebacinales</taxon>
        <taxon>Serendipitaceae</taxon>
        <taxon>Serendipita</taxon>
    </lineage>
</organism>
<feature type="region of interest" description="Disordered" evidence="1">
    <location>
        <begin position="104"/>
        <end position="124"/>
    </location>
</feature>
<dbReference type="OMA" id="KINGTVW"/>
<dbReference type="Proteomes" id="UP000007148">
    <property type="component" value="Unassembled WGS sequence"/>
</dbReference>
<accession>G4T7X0</accession>
<feature type="transmembrane region" description="Helical" evidence="2">
    <location>
        <begin position="161"/>
        <end position="179"/>
    </location>
</feature>
<evidence type="ECO:0000256" key="2">
    <source>
        <dbReference type="SAM" id="Phobius"/>
    </source>
</evidence>
<dbReference type="AlphaFoldDB" id="G4T7X0"/>
<dbReference type="OrthoDB" id="5673at2759"/>
<sequence>MPSSTMRSADSTAILKQVQPVRRRSARISLAASSNGSTLAEEPTTISSLIKASSMNELMEDVDDIMAKIDRQAARTHAVPNGNGHLEHHKSSYQHIDAIDAPPAPAVEPLQTEPTTAEVSRLEQSRPAPAKVDLEIPRKALHSSIGIVVCCLYAFDFTIPPIVAVLSVLLFGISFIDFIRLRNPTIETLYEKTVGFLMRESEKNKINGTVWYLIGVIFVLTFYPADIAVVSILILSWADTAASTIGRLWGRYTPPLPRRIPYIGLPFAPRKSTAGYAAAWVTGGLITCAFLSIHGAQAPVVPIVASRPALSWSMISSSNWEQLRDLALSYTNFTSTPVKSLPSSWYWTQRVGGGWPGLVVMAFWSGFATAVSEALDLGDLDDNLTLPILSGIGIWLYVALVHWIDSRWL</sequence>
<keyword evidence="2" id="KW-1133">Transmembrane helix</keyword>
<dbReference type="EMBL" id="CAFZ01000013">
    <property type="protein sequence ID" value="CCA67400.1"/>
    <property type="molecule type" value="Genomic_DNA"/>
</dbReference>
<dbReference type="HOGENOM" id="CLU_031477_1_1_1"/>
<gene>
    <name evidence="3" type="ORF">PIIN_01231</name>
</gene>
<evidence type="ECO:0000313" key="4">
    <source>
        <dbReference type="Proteomes" id="UP000007148"/>
    </source>
</evidence>
<dbReference type="PANTHER" id="PTHR31303">
    <property type="entry name" value="CTP-DEPENDENT DIACYLGLYCEROL KINASE 1"/>
    <property type="match status" value="1"/>
</dbReference>
<dbReference type="eggNOG" id="KOG4453">
    <property type="taxonomic scope" value="Eukaryota"/>
</dbReference>
<dbReference type="GO" id="GO:0005789">
    <property type="term" value="C:endoplasmic reticulum membrane"/>
    <property type="evidence" value="ECO:0007669"/>
    <property type="project" value="TreeGrafter"/>
</dbReference>
<dbReference type="GO" id="GO:0004143">
    <property type="term" value="F:ATP-dependent diacylglycerol kinase activity"/>
    <property type="evidence" value="ECO:0007669"/>
    <property type="project" value="InterPro"/>
</dbReference>
<feature type="transmembrane region" description="Helical" evidence="2">
    <location>
        <begin position="353"/>
        <end position="372"/>
    </location>
</feature>
<dbReference type="InParanoid" id="G4T7X0"/>